<dbReference type="InterPro" id="IPR050099">
    <property type="entry name" value="SIS_GmhA/DiaA_subfam"/>
</dbReference>
<proteinExistence type="predicted"/>
<keyword evidence="2" id="KW-0413">Isomerase</keyword>
<organism evidence="2 3">
    <name type="scientific">Thermanaerovibrio acidaminovorans (strain ATCC 49978 / DSM 6589 / Su883)</name>
    <name type="common">Selenomonas acidaminovorans</name>
    <dbReference type="NCBI Taxonomy" id="525903"/>
    <lineage>
        <taxon>Bacteria</taxon>
        <taxon>Thermotogati</taxon>
        <taxon>Synergistota</taxon>
        <taxon>Synergistia</taxon>
        <taxon>Synergistales</taxon>
        <taxon>Synergistaceae</taxon>
        <taxon>Thermanaerovibrio</taxon>
    </lineage>
</organism>
<sequence length="195" mass="20456">MMDVSEQLRATARALERWAGGEGLELLSRAARMVASSIRGGGKLMLCGNGGSAADCQHVAAEFTCRLSKRLERPPMGALALTTDTSFLTACSNDYSFDLVFSRQVRALGLRGDVLMGISTGGSSRNVVLALEEARSMGISTIALTRSGGAIASMADLALEVEDSDTAVIQNVHLALEHALCFLVEDLLFGGDGAC</sequence>
<dbReference type="EnsemblBacteria" id="ACZ19919">
    <property type="protein sequence ID" value="ACZ19919"/>
    <property type="gene ID" value="Taci_1705"/>
</dbReference>
<dbReference type="Proteomes" id="UP000002030">
    <property type="component" value="Chromosome"/>
</dbReference>
<dbReference type="STRING" id="525903.Taci_1705"/>
<dbReference type="RefSeq" id="WP_012870428.1">
    <property type="nucleotide sequence ID" value="NC_013522.1"/>
</dbReference>
<protein>
    <submittedName>
        <fullName evidence="2">Phosphoheptose isomerase</fullName>
    </submittedName>
</protein>
<dbReference type="eggNOG" id="COG0279">
    <property type="taxonomic scope" value="Bacteria"/>
</dbReference>
<accession>D1B7C8</accession>
<dbReference type="GO" id="GO:0016853">
    <property type="term" value="F:isomerase activity"/>
    <property type="evidence" value="ECO:0007669"/>
    <property type="project" value="UniProtKB-KW"/>
</dbReference>
<dbReference type="AlphaFoldDB" id="D1B7C8"/>
<dbReference type="PANTHER" id="PTHR30390">
    <property type="entry name" value="SEDOHEPTULOSE 7-PHOSPHATE ISOMERASE / DNAA INITIATOR-ASSOCIATING FACTOR FOR REPLICATION INITIATION"/>
    <property type="match status" value="1"/>
</dbReference>
<dbReference type="SUPFAM" id="SSF53697">
    <property type="entry name" value="SIS domain"/>
    <property type="match status" value="1"/>
</dbReference>
<dbReference type="KEGG" id="tai:Taci_1705"/>
<dbReference type="GO" id="GO:0097367">
    <property type="term" value="F:carbohydrate derivative binding"/>
    <property type="evidence" value="ECO:0007669"/>
    <property type="project" value="InterPro"/>
</dbReference>
<dbReference type="GO" id="GO:1901135">
    <property type="term" value="P:carbohydrate derivative metabolic process"/>
    <property type="evidence" value="ECO:0007669"/>
    <property type="project" value="InterPro"/>
</dbReference>
<dbReference type="EMBL" id="CP001818">
    <property type="protein sequence ID" value="ACZ19919.1"/>
    <property type="molecule type" value="Genomic_DNA"/>
</dbReference>
<dbReference type="HOGENOM" id="CLU_080999_3_1_0"/>
<dbReference type="InterPro" id="IPR046348">
    <property type="entry name" value="SIS_dom_sf"/>
</dbReference>
<dbReference type="InterPro" id="IPR035461">
    <property type="entry name" value="GmhA/DiaA"/>
</dbReference>
<dbReference type="Gene3D" id="3.40.50.10490">
    <property type="entry name" value="Glucose-6-phosphate isomerase like protein, domain 1"/>
    <property type="match status" value="1"/>
</dbReference>
<evidence type="ECO:0000313" key="2">
    <source>
        <dbReference type="EMBL" id="ACZ19919.1"/>
    </source>
</evidence>
<name>D1B7C8_THEAS</name>
<evidence type="ECO:0000259" key="1">
    <source>
        <dbReference type="PROSITE" id="PS51464"/>
    </source>
</evidence>
<reference evidence="2 3" key="1">
    <citation type="journal article" date="2009" name="Stand. Genomic Sci.">
        <title>Complete genome sequence of Thermanaerovibrio acidaminovorans type strain (Su883).</title>
        <authorList>
            <person name="Chovatia M."/>
            <person name="Sikorski J."/>
            <person name="Schroder M."/>
            <person name="Lapidus A."/>
            <person name="Nolan M."/>
            <person name="Tice H."/>
            <person name="Glavina Del Rio T."/>
            <person name="Copeland A."/>
            <person name="Cheng J.F."/>
            <person name="Lucas S."/>
            <person name="Chen F."/>
            <person name="Bruce D."/>
            <person name="Goodwin L."/>
            <person name="Pitluck S."/>
            <person name="Ivanova N."/>
            <person name="Mavromatis K."/>
            <person name="Ovchinnikova G."/>
            <person name="Pati A."/>
            <person name="Chen A."/>
            <person name="Palaniappan K."/>
            <person name="Land M."/>
            <person name="Hauser L."/>
            <person name="Chang Y.J."/>
            <person name="Jeffries C.D."/>
            <person name="Chain P."/>
            <person name="Saunders E."/>
            <person name="Detter J.C."/>
            <person name="Brettin T."/>
            <person name="Rohde M."/>
            <person name="Goker M."/>
            <person name="Spring S."/>
            <person name="Bristow J."/>
            <person name="Markowitz V."/>
            <person name="Hugenholtz P."/>
            <person name="Kyrpides N.C."/>
            <person name="Klenk H.P."/>
            <person name="Eisen J.A."/>
        </authorList>
    </citation>
    <scope>NUCLEOTIDE SEQUENCE [LARGE SCALE GENOMIC DNA]</scope>
    <source>
        <strain evidence="3">ATCC 49978 / DSM 6589 / Su883</strain>
    </source>
</reference>
<feature type="domain" description="SIS" evidence="1">
    <location>
        <begin position="34"/>
        <end position="194"/>
    </location>
</feature>
<gene>
    <name evidence="2" type="ordered locus">Taci_1705</name>
</gene>
<keyword evidence="3" id="KW-1185">Reference proteome</keyword>
<evidence type="ECO:0000313" key="3">
    <source>
        <dbReference type="Proteomes" id="UP000002030"/>
    </source>
</evidence>
<dbReference type="PROSITE" id="PS51464">
    <property type="entry name" value="SIS"/>
    <property type="match status" value="1"/>
</dbReference>
<dbReference type="Pfam" id="PF13580">
    <property type="entry name" value="SIS_2"/>
    <property type="match status" value="1"/>
</dbReference>
<dbReference type="PATRIC" id="fig|525903.6.peg.1695"/>
<dbReference type="InterPro" id="IPR001347">
    <property type="entry name" value="SIS_dom"/>
</dbReference>
<dbReference type="CDD" id="cd05006">
    <property type="entry name" value="SIS_GmhA"/>
    <property type="match status" value="1"/>
</dbReference>
<dbReference type="OrthoDB" id="9781311at2"/>